<dbReference type="GeneID" id="9041537"/>
<accession>C5L4A7</accession>
<protein>
    <submittedName>
        <fullName evidence="1">Uncharacterized protein</fullName>
    </submittedName>
</protein>
<name>C5L4A7_PERM5</name>
<dbReference type="Proteomes" id="UP000007800">
    <property type="component" value="Unassembled WGS sequence"/>
</dbReference>
<dbReference type="InParanoid" id="C5L4A7"/>
<feature type="non-terminal residue" evidence="1">
    <location>
        <position position="55"/>
    </location>
</feature>
<sequence length="55" mass="6202">PSAIDQFAYSAANFYDVLLSYTCTGTKQKDMINDAYQDFLHACMQLSNTQIPPHI</sequence>
<feature type="non-terminal residue" evidence="1">
    <location>
        <position position="1"/>
    </location>
</feature>
<dbReference type="EMBL" id="GG679062">
    <property type="protein sequence ID" value="EER08437.1"/>
    <property type="molecule type" value="Genomic_DNA"/>
</dbReference>
<dbReference type="AlphaFoldDB" id="C5L4A7"/>
<evidence type="ECO:0000313" key="2">
    <source>
        <dbReference type="Proteomes" id="UP000007800"/>
    </source>
</evidence>
<keyword evidence="2" id="KW-1185">Reference proteome</keyword>
<evidence type="ECO:0000313" key="1">
    <source>
        <dbReference type="EMBL" id="EER08437.1"/>
    </source>
</evidence>
<dbReference type="RefSeq" id="XP_002776621.1">
    <property type="nucleotide sequence ID" value="XM_002776575.1"/>
</dbReference>
<reference evidence="1 2" key="1">
    <citation type="submission" date="2008-07" db="EMBL/GenBank/DDBJ databases">
        <authorList>
            <person name="El-Sayed N."/>
            <person name="Caler E."/>
            <person name="Inman J."/>
            <person name="Amedeo P."/>
            <person name="Hass B."/>
            <person name="Wortman J."/>
        </authorList>
    </citation>
    <scope>NUCLEOTIDE SEQUENCE [LARGE SCALE GENOMIC DNA]</scope>
    <source>
        <strain evidence="2">ATCC 50983 / TXsc</strain>
    </source>
</reference>
<gene>
    <name evidence="1" type="ORF">Pmar_PMAR007104</name>
</gene>
<organism evidence="2">
    <name type="scientific">Perkinsus marinus (strain ATCC 50983 / TXsc)</name>
    <dbReference type="NCBI Taxonomy" id="423536"/>
    <lineage>
        <taxon>Eukaryota</taxon>
        <taxon>Sar</taxon>
        <taxon>Alveolata</taxon>
        <taxon>Perkinsozoa</taxon>
        <taxon>Perkinsea</taxon>
        <taxon>Perkinsida</taxon>
        <taxon>Perkinsidae</taxon>
        <taxon>Perkinsus</taxon>
    </lineage>
</organism>
<proteinExistence type="predicted"/>